<name>A0A838XG43_9ACTN</name>
<proteinExistence type="predicted"/>
<feature type="transmembrane region" description="Helical" evidence="2">
    <location>
        <begin position="73"/>
        <end position="93"/>
    </location>
</feature>
<feature type="transmembrane region" description="Helical" evidence="2">
    <location>
        <begin position="182"/>
        <end position="210"/>
    </location>
</feature>
<feature type="transmembrane region" description="Helical" evidence="2">
    <location>
        <begin position="134"/>
        <end position="161"/>
    </location>
</feature>
<feature type="transmembrane region" description="Helical" evidence="2">
    <location>
        <begin position="216"/>
        <end position="237"/>
    </location>
</feature>
<evidence type="ECO:0000256" key="1">
    <source>
        <dbReference type="SAM" id="MobiDB-lite"/>
    </source>
</evidence>
<comment type="caution">
    <text evidence="3">The sequence shown here is derived from an EMBL/GenBank/DDBJ whole genome shotgun (WGS) entry which is preliminary data.</text>
</comment>
<dbReference type="RefSeq" id="WP_181754038.1">
    <property type="nucleotide sequence ID" value="NZ_JACEOG010000001.1"/>
</dbReference>
<evidence type="ECO:0000313" key="4">
    <source>
        <dbReference type="Proteomes" id="UP000550354"/>
    </source>
</evidence>
<feature type="transmembrane region" description="Helical" evidence="2">
    <location>
        <begin position="12"/>
        <end position="31"/>
    </location>
</feature>
<protein>
    <submittedName>
        <fullName evidence="3">Uncharacterized protein</fullName>
    </submittedName>
</protein>
<feature type="transmembrane region" description="Helical" evidence="2">
    <location>
        <begin position="43"/>
        <end position="61"/>
    </location>
</feature>
<keyword evidence="2" id="KW-0472">Membrane</keyword>
<keyword evidence="4" id="KW-1185">Reference proteome</keyword>
<feature type="region of interest" description="Disordered" evidence="1">
    <location>
        <begin position="259"/>
        <end position="278"/>
    </location>
</feature>
<reference evidence="3 4" key="1">
    <citation type="submission" date="2020-07" db="EMBL/GenBank/DDBJ databases">
        <title>Draft genome and description of Aeromicrobium phoceense strain Marseille-Q0843 isolated from healthy skin swab.</title>
        <authorList>
            <person name="Boxberger M."/>
            <person name="La Scola B."/>
        </authorList>
    </citation>
    <scope>NUCLEOTIDE SEQUENCE [LARGE SCALE GENOMIC DNA]</scope>
    <source>
        <strain evidence="3 4">Marseille-Q0843</strain>
    </source>
</reference>
<evidence type="ECO:0000313" key="3">
    <source>
        <dbReference type="EMBL" id="MBA4607748.1"/>
    </source>
</evidence>
<evidence type="ECO:0000256" key="2">
    <source>
        <dbReference type="SAM" id="Phobius"/>
    </source>
</evidence>
<dbReference type="AlphaFoldDB" id="A0A838XG43"/>
<keyword evidence="2" id="KW-0812">Transmembrane</keyword>
<accession>A0A838XG43</accession>
<dbReference type="EMBL" id="JACEOG010000001">
    <property type="protein sequence ID" value="MBA4607748.1"/>
    <property type="molecule type" value="Genomic_DNA"/>
</dbReference>
<keyword evidence="2" id="KW-1133">Transmembrane helix</keyword>
<organism evidence="3 4">
    <name type="scientific">Aeromicrobium phoceense</name>
    <dbReference type="NCBI Taxonomy" id="2754045"/>
    <lineage>
        <taxon>Bacteria</taxon>
        <taxon>Bacillati</taxon>
        <taxon>Actinomycetota</taxon>
        <taxon>Actinomycetes</taxon>
        <taxon>Propionibacteriales</taxon>
        <taxon>Nocardioidaceae</taxon>
        <taxon>Aeromicrobium</taxon>
    </lineage>
</organism>
<dbReference type="Proteomes" id="UP000550354">
    <property type="component" value="Unassembled WGS sequence"/>
</dbReference>
<gene>
    <name evidence="3" type="ORF">H1W00_04590</name>
</gene>
<sequence>MTWNSPWRRILFTPVPWLLVVAIVVAQYLVIDDVAADSEGDELLGLVLMIGAVVPVSWAVLETIWLRFAGPSIMVAFARILALPFLMGPILGLTGTYVRLRSGVEQTIEATRRPDGWHYWFDASRGSGTATSDLALIILSNAGAAMLAGLRLVVFVVLPWFAFMRPAQFIEANMMDTSPAAAAANAAGARMISIILMLVFAVPTVIVWLANEDRAGLGWVLGIAMVVIGFFMVRFVLSRQVPDHEARGALPAWSRGVQTLRHERDQESSDGGGGASAR</sequence>